<sequence>KFTIAFCSQKLILLSTMDSLLPFDHQLYSLYMDDMNNSQGFYITPSEDGSALVAGVRPVAGDHSGDDHRERAERAARFAVDEHNKTAAGEKDLLEFHGIMNLNWQPTVCAMYYITMQATDSDGEPAYYEAKVWEKLSSGYKVELFRPAPYCLKRIGN</sequence>
<keyword evidence="1 3" id="KW-0646">Protease inhibitor</keyword>
<evidence type="ECO:0000259" key="4">
    <source>
        <dbReference type="Pfam" id="PF16845"/>
    </source>
</evidence>
<accession>A0A022R6U6</accession>
<dbReference type="PANTHER" id="PTHR11413:SF116">
    <property type="entry name" value="MULTICYSTATIN"/>
    <property type="match status" value="1"/>
</dbReference>
<dbReference type="Gene3D" id="3.10.450.10">
    <property type="match status" value="1"/>
</dbReference>
<gene>
    <name evidence="5" type="ORF">MIMGU_mgv1a022702mg</name>
</gene>
<organism evidence="5 6">
    <name type="scientific">Erythranthe guttata</name>
    <name type="common">Yellow monkey flower</name>
    <name type="synonym">Mimulus guttatus</name>
    <dbReference type="NCBI Taxonomy" id="4155"/>
    <lineage>
        <taxon>Eukaryota</taxon>
        <taxon>Viridiplantae</taxon>
        <taxon>Streptophyta</taxon>
        <taxon>Embryophyta</taxon>
        <taxon>Tracheophyta</taxon>
        <taxon>Spermatophyta</taxon>
        <taxon>Magnoliopsida</taxon>
        <taxon>eudicotyledons</taxon>
        <taxon>Gunneridae</taxon>
        <taxon>Pentapetalae</taxon>
        <taxon>asterids</taxon>
        <taxon>lamiids</taxon>
        <taxon>Lamiales</taxon>
        <taxon>Phrymaceae</taxon>
        <taxon>Erythranthe</taxon>
    </lineage>
</organism>
<dbReference type="PANTHER" id="PTHR11413">
    <property type="entry name" value="CYSTATIN FAMILY MEMBER"/>
    <property type="match status" value="1"/>
</dbReference>
<dbReference type="Proteomes" id="UP000030748">
    <property type="component" value="Unassembled WGS sequence"/>
</dbReference>
<dbReference type="eggNOG" id="KOG0118">
    <property type="taxonomic scope" value="Eukaryota"/>
</dbReference>
<evidence type="ECO:0000256" key="1">
    <source>
        <dbReference type="ARBA" id="ARBA00022690"/>
    </source>
</evidence>
<feature type="domain" description="Cystatin" evidence="4">
    <location>
        <begin position="74"/>
        <end position="141"/>
    </location>
</feature>
<proteinExistence type="inferred from homology"/>
<dbReference type="Pfam" id="PF16845">
    <property type="entry name" value="SQAPI"/>
    <property type="match status" value="1"/>
</dbReference>
<evidence type="ECO:0000256" key="2">
    <source>
        <dbReference type="ARBA" id="ARBA00022704"/>
    </source>
</evidence>
<feature type="non-terminal residue" evidence="5">
    <location>
        <position position="1"/>
    </location>
</feature>
<dbReference type="InterPro" id="IPR027214">
    <property type="entry name" value="Cystatin"/>
</dbReference>
<dbReference type="InterPro" id="IPR000010">
    <property type="entry name" value="Cystatin_dom"/>
</dbReference>
<dbReference type="SUPFAM" id="SSF54403">
    <property type="entry name" value="Cystatin/monellin"/>
    <property type="match status" value="1"/>
</dbReference>
<evidence type="ECO:0000313" key="6">
    <source>
        <dbReference type="Proteomes" id="UP000030748"/>
    </source>
</evidence>
<dbReference type="InterPro" id="IPR046350">
    <property type="entry name" value="Cystatin_sf"/>
</dbReference>
<reference evidence="5 6" key="1">
    <citation type="journal article" date="2013" name="Proc. Natl. Acad. Sci. U.S.A.">
        <title>Fine-scale variation in meiotic recombination in Mimulus inferred from population shotgun sequencing.</title>
        <authorList>
            <person name="Hellsten U."/>
            <person name="Wright K.M."/>
            <person name="Jenkins J."/>
            <person name="Shu S."/>
            <person name="Yuan Y."/>
            <person name="Wessler S.R."/>
            <person name="Schmutz J."/>
            <person name="Willis J.H."/>
            <person name="Rokhsar D.S."/>
        </authorList>
    </citation>
    <scope>NUCLEOTIDE SEQUENCE [LARGE SCALE GENOMIC DNA]</scope>
    <source>
        <strain evidence="6">cv. DUN x IM62</strain>
    </source>
</reference>
<protein>
    <recommendedName>
        <fullName evidence="3">Cysteine proteinase inhibitor</fullName>
    </recommendedName>
</protein>
<keyword evidence="6" id="KW-1185">Reference proteome</keyword>
<dbReference type="EMBL" id="KI630592">
    <property type="protein sequence ID" value="EYU36202.1"/>
    <property type="molecule type" value="Genomic_DNA"/>
</dbReference>
<dbReference type="AlphaFoldDB" id="A0A022R6U6"/>
<keyword evidence="2 3" id="KW-0789">Thiol protease inhibitor</keyword>
<dbReference type="STRING" id="4155.A0A022R6U6"/>
<evidence type="ECO:0000256" key="3">
    <source>
        <dbReference type="RuleBase" id="RU362130"/>
    </source>
</evidence>
<dbReference type="GO" id="GO:0004869">
    <property type="term" value="F:cysteine-type endopeptidase inhibitor activity"/>
    <property type="evidence" value="ECO:0000318"/>
    <property type="project" value="GO_Central"/>
</dbReference>
<evidence type="ECO:0000313" key="5">
    <source>
        <dbReference type="EMBL" id="EYU36202.1"/>
    </source>
</evidence>
<comment type="similarity">
    <text evidence="3">Belongs to the cystatin family. Phytocystatin subfamily.</text>
</comment>
<dbReference type="CDD" id="cd00042">
    <property type="entry name" value="CY"/>
    <property type="match status" value="1"/>
</dbReference>
<name>A0A022R6U6_ERYGU</name>